<feature type="chain" id="PRO_5002653332" evidence="1">
    <location>
        <begin position="22"/>
        <end position="134"/>
    </location>
</feature>
<dbReference type="EMBL" id="AAVQ01000002">
    <property type="protein sequence ID" value="EAZ63201.1"/>
    <property type="molecule type" value="Genomic_DNA"/>
</dbReference>
<dbReference type="InterPro" id="IPR031452">
    <property type="entry name" value="Kre1"/>
</dbReference>
<keyword evidence="3" id="KW-1185">Reference proteome</keyword>
<dbReference type="AlphaFoldDB" id="A3GIA7"/>
<proteinExistence type="predicted"/>
<accession>A3GIA7</accession>
<evidence type="ECO:0000313" key="3">
    <source>
        <dbReference type="Proteomes" id="UP000002258"/>
    </source>
</evidence>
<dbReference type="KEGG" id="pic:PICST_66736"/>
<organism evidence="2 3">
    <name type="scientific">Scheffersomyces stipitis (strain ATCC 58785 / CBS 6054 / NBRC 10063 / NRRL Y-11545)</name>
    <name type="common">Yeast</name>
    <name type="synonym">Pichia stipitis</name>
    <dbReference type="NCBI Taxonomy" id="322104"/>
    <lineage>
        <taxon>Eukaryota</taxon>
        <taxon>Fungi</taxon>
        <taxon>Dikarya</taxon>
        <taxon>Ascomycota</taxon>
        <taxon>Saccharomycotina</taxon>
        <taxon>Pichiomycetes</taxon>
        <taxon>Debaryomycetaceae</taxon>
        <taxon>Scheffersomyces</taxon>
    </lineage>
</organism>
<comment type="caution">
    <text evidence="2">The sequence shown here is derived from an EMBL/GenBank/DDBJ whole genome shotgun (WGS) entry which is preliminary data.</text>
</comment>
<dbReference type="Proteomes" id="UP000002258">
    <property type="component" value="Chromosome 1"/>
</dbReference>
<reference evidence="2 3" key="1">
    <citation type="journal article" date="2007" name="Nat. Biotechnol.">
        <title>Genome sequence of the lignocellulose-bioconverting and xylose-fermenting yeast Pichia stipitis.</title>
        <authorList>
            <person name="Jeffries T.W."/>
            <person name="Grigoriev I.V."/>
            <person name="Grimwood J."/>
            <person name="Laplaza J.M."/>
            <person name="Aerts A."/>
            <person name="Salamov A."/>
            <person name="Schmutz J."/>
            <person name="Lindquist E."/>
            <person name="Dehal P."/>
            <person name="Shapiro H."/>
            <person name="Jin Y.S."/>
            <person name="Passoth V."/>
            <person name="Richardson P.M."/>
        </authorList>
    </citation>
    <scope>NUCLEOTIDE SEQUENCE [LARGE SCALE GENOMIC DNA]</scope>
    <source>
        <strain evidence="3">ATCC 58785 / CBS 6054 / NBRC 10063 / NRRL Y-11545</strain>
    </source>
</reference>
<evidence type="ECO:0000256" key="1">
    <source>
        <dbReference type="SAM" id="SignalP"/>
    </source>
</evidence>
<dbReference type="OrthoDB" id="5406216at2759"/>
<name>A3GIA7_PICST</name>
<evidence type="ECO:0000313" key="2">
    <source>
        <dbReference type="EMBL" id="EAZ63201.1"/>
    </source>
</evidence>
<protein>
    <submittedName>
        <fullName evidence="2">Uncharacterized protein</fullName>
    </submittedName>
</protein>
<sequence length="134" mass="14048">MNFYSLIIGLFSLLTLSAALANQDNDVDTTTTTNLKPTPTSVWTTQTVGGVTTVFQTVYSQSFMKTFVDANTDDVKSGAIGVGSASNTLGEIRSYQQTTIVEGAAGHAGVYSGAMGALALVLGLKDLTTREVQE</sequence>
<dbReference type="STRING" id="322104.A3GIA7"/>
<dbReference type="GeneID" id="4852006"/>
<dbReference type="eggNOG" id="ENOG502SASR">
    <property type="taxonomic scope" value="Eukaryota"/>
</dbReference>
<dbReference type="OMA" id="QSFKTTY"/>
<dbReference type="InParanoid" id="A3GIA7"/>
<keyword evidence="1" id="KW-0732">Signal</keyword>
<feature type="signal peptide" evidence="1">
    <location>
        <begin position="1"/>
        <end position="21"/>
    </location>
</feature>
<dbReference type="GO" id="GO:0031505">
    <property type="term" value="P:fungal-type cell wall organization"/>
    <property type="evidence" value="ECO:0007669"/>
    <property type="project" value="InterPro"/>
</dbReference>
<dbReference type="RefSeq" id="XP_001387224.1">
    <property type="nucleotide sequence ID" value="XM_001387187.1"/>
</dbReference>
<dbReference type="HOGENOM" id="CLU_156717_0_0_1"/>
<gene>
    <name evidence="2" type="ORF">PICST_66736</name>
</gene>
<dbReference type="Pfam" id="PF17056">
    <property type="entry name" value="KRE1"/>
    <property type="match status" value="1"/>
</dbReference>